<dbReference type="GO" id="GO:0005762">
    <property type="term" value="C:mitochondrial large ribosomal subunit"/>
    <property type="evidence" value="ECO:0007669"/>
    <property type="project" value="TreeGrafter"/>
</dbReference>
<evidence type="ECO:0000256" key="3">
    <source>
        <dbReference type="ARBA" id="ARBA00023274"/>
    </source>
</evidence>
<dbReference type="Pfam" id="PF00572">
    <property type="entry name" value="Ribosomal_L13"/>
    <property type="match status" value="1"/>
</dbReference>
<reference evidence="5" key="1">
    <citation type="submission" date="2020-12" db="EMBL/GenBank/DDBJ databases">
        <authorList>
            <person name="Iha C."/>
        </authorList>
    </citation>
    <scope>NUCLEOTIDE SEQUENCE</scope>
</reference>
<dbReference type="PANTHER" id="PTHR11545">
    <property type="entry name" value="RIBOSOMAL PROTEIN L13"/>
    <property type="match status" value="1"/>
</dbReference>
<dbReference type="GO" id="GO:0017148">
    <property type="term" value="P:negative regulation of translation"/>
    <property type="evidence" value="ECO:0007669"/>
    <property type="project" value="TreeGrafter"/>
</dbReference>
<dbReference type="GO" id="GO:0003735">
    <property type="term" value="F:structural constituent of ribosome"/>
    <property type="evidence" value="ECO:0007669"/>
    <property type="project" value="InterPro"/>
</dbReference>
<dbReference type="PANTHER" id="PTHR11545:SF2">
    <property type="entry name" value="LARGE RIBOSOMAL SUBUNIT PROTEIN UL13M"/>
    <property type="match status" value="1"/>
</dbReference>
<dbReference type="OrthoDB" id="274622at2759"/>
<evidence type="ECO:0000313" key="5">
    <source>
        <dbReference type="EMBL" id="CAD7698586.1"/>
    </source>
</evidence>
<comment type="similarity">
    <text evidence="1 4">Belongs to the universal ribosomal protein uL13 family.</text>
</comment>
<dbReference type="InterPro" id="IPR036899">
    <property type="entry name" value="Ribosomal_uL13_sf"/>
</dbReference>
<keyword evidence="3 4" id="KW-0687">Ribonucleoprotein</keyword>
<accession>A0A8S1IX38</accession>
<evidence type="ECO:0000256" key="4">
    <source>
        <dbReference type="RuleBase" id="RU003877"/>
    </source>
</evidence>
<dbReference type="InterPro" id="IPR023563">
    <property type="entry name" value="Ribosomal_uL13_CS"/>
</dbReference>
<keyword evidence="6" id="KW-1185">Reference proteome</keyword>
<evidence type="ECO:0000256" key="1">
    <source>
        <dbReference type="ARBA" id="ARBA00006227"/>
    </source>
</evidence>
<dbReference type="CDD" id="cd00392">
    <property type="entry name" value="Ribosomal_L13"/>
    <property type="match status" value="1"/>
</dbReference>
<protein>
    <recommendedName>
        <fullName evidence="7">Ribosomal protein L13</fullName>
    </recommendedName>
</protein>
<evidence type="ECO:0000256" key="2">
    <source>
        <dbReference type="ARBA" id="ARBA00022980"/>
    </source>
</evidence>
<dbReference type="AlphaFoldDB" id="A0A8S1IX38"/>
<dbReference type="EMBL" id="CAJHUC010000855">
    <property type="protein sequence ID" value="CAD7698586.1"/>
    <property type="molecule type" value="Genomic_DNA"/>
</dbReference>
<evidence type="ECO:0000313" key="6">
    <source>
        <dbReference type="Proteomes" id="UP000708148"/>
    </source>
</evidence>
<dbReference type="SUPFAM" id="SSF52161">
    <property type="entry name" value="Ribosomal protein L13"/>
    <property type="match status" value="1"/>
</dbReference>
<sequence>MPTFCPCAVFSMEGFLTSKPLTCHPTGYPGGLKTHTARQVFDKKPEQVLRAAVSGMLPKNTLRKARMRKLRLFPGDEHPFAPSDLVPWEMPPRKLRDKGIGWALPEGFEPMNADAYLKRVKTSRHRAEMEGRAAEWGQDIE</sequence>
<keyword evidence="2 4" id="KW-0689">Ribosomal protein</keyword>
<comment type="caution">
    <text evidence="5">The sequence shown here is derived from an EMBL/GenBank/DDBJ whole genome shotgun (WGS) entry which is preliminary data.</text>
</comment>
<gene>
    <name evidence="5" type="ORF">OSTQU699_LOCUS3947</name>
</gene>
<proteinExistence type="inferred from homology"/>
<dbReference type="InterPro" id="IPR005822">
    <property type="entry name" value="Ribosomal_uL13"/>
</dbReference>
<evidence type="ECO:0008006" key="7">
    <source>
        <dbReference type="Google" id="ProtNLM"/>
    </source>
</evidence>
<dbReference type="GO" id="GO:0003729">
    <property type="term" value="F:mRNA binding"/>
    <property type="evidence" value="ECO:0007669"/>
    <property type="project" value="TreeGrafter"/>
</dbReference>
<name>A0A8S1IX38_9CHLO</name>
<dbReference type="PROSITE" id="PS00783">
    <property type="entry name" value="RIBOSOMAL_L13"/>
    <property type="match status" value="1"/>
</dbReference>
<organism evidence="5 6">
    <name type="scientific">Ostreobium quekettii</name>
    <dbReference type="NCBI Taxonomy" id="121088"/>
    <lineage>
        <taxon>Eukaryota</taxon>
        <taxon>Viridiplantae</taxon>
        <taxon>Chlorophyta</taxon>
        <taxon>core chlorophytes</taxon>
        <taxon>Ulvophyceae</taxon>
        <taxon>TCBD clade</taxon>
        <taxon>Bryopsidales</taxon>
        <taxon>Ostreobineae</taxon>
        <taxon>Ostreobiaceae</taxon>
        <taxon>Ostreobium</taxon>
    </lineage>
</organism>
<dbReference type="Proteomes" id="UP000708148">
    <property type="component" value="Unassembled WGS sequence"/>
</dbReference>
<dbReference type="Gene3D" id="3.90.1180.10">
    <property type="entry name" value="Ribosomal protein L13"/>
    <property type="match status" value="1"/>
</dbReference>
<dbReference type="GO" id="GO:0006412">
    <property type="term" value="P:translation"/>
    <property type="evidence" value="ECO:0007669"/>
    <property type="project" value="InterPro"/>
</dbReference>